<evidence type="ECO:0000256" key="1">
    <source>
        <dbReference type="ARBA" id="ARBA00004651"/>
    </source>
</evidence>
<accession>A0AAY5L4J4</accession>
<evidence type="ECO:0000256" key="3">
    <source>
        <dbReference type="ARBA" id="ARBA00022448"/>
    </source>
</evidence>
<dbReference type="GO" id="GO:0005886">
    <property type="term" value="C:plasma membrane"/>
    <property type="evidence" value="ECO:0007669"/>
    <property type="project" value="UniProtKB-SubCell"/>
</dbReference>
<feature type="transmembrane region" description="Helical" evidence="11">
    <location>
        <begin position="98"/>
        <end position="115"/>
    </location>
</feature>
<dbReference type="GO" id="GO:0015252">
    <property type="term" value="F:proton channel activity"/>
    <property type="evidence" value="ECO:0007669"/>
    <property type="project" value="InterPro"/>
</dbReference>
<feature type="transmembrane region" description="Helical" evidence="11">
    <location>
        <begin position="202"/>
        <end position="221"/>
    </location>
</feature>
<evidence type="ECO:0000256" key="5">
    <source>
        <dbReference type="ARBA" id="ARBA00022692"/>
    </source>
</evidence>
<evidence type="ECO:0000256" key="9">
    <source>
        <dbReference type="ARBA" id="ARBA00023136"/>
    </source>
</evidence>
<keyword evidence="13" id="KW-1185">Reference proteome</keyword>
<keyword evidence="3" id="KW-0813">Transport</keyword>
<reference evidence="12" key="2">
    <citation type="submission" date="2025-08" db="UniProtKB">
        <authorList>
            <consortium name="Ensembl"/>
        </authorList>
    </citation>
    <scope>IDENTIFICATION</scope>
</reference>
<evidence type="ECO:0000313" key="13">
    <source>
        <dbReference type="Proteomes" id="UP000265140"/>
    </source>
</evidence>
<evidence type="ECO:0000256" key="10">
    <source>
        <dbReference type="ARBA" id="ARBA00023303"/>
    </source>
</evidence>
<feature type="transmembrane region" description="Helical" evidence="11">
    <location>
        <begin position="354"/>
        <end position="375"/>
    </location>
</feature>
<dbReference type="PANTHER" id="PTHR21522:SF35">
    <property type="entry name" value="PROTON CHANNEL OTOP2"/>
    <property type="match status" value="1"/>
</dbReference>
<dbReference type="Pfam" id="PF03189">
    <property type="entry name" value="Otopetrin"/>
    <property type="match status" value="3"/>
</dbReference>
<dbReference type="PANTHER" id="PTHR21522">
    <property type="entry name" value="PROTON CHANNEL OTOP"/>
    <property type="match status" value="1"/>
</dbReference>
<feature type="transmembrane region" description="Helical" evidence="11">
    <location>
        <begin position="270"/>
        <end position="291"/>
    </location>
</feature>
<feature type="transmembrane region" description="Helical" evidence="11">
    <location>
        <begin position="520"/>
        <end position="538"/>
    </location>
</feature>
<keyword evidence="8" id="KW-0406">Ion transport</keyword>
<dbReference type="Ensembl" id="ENSELUT00000089240.1">
    <property type="protein sequence ID" value="ENSELUP00000096228.1"/>
    <property type="gene ID" value="ENSELUG00000013719.3"/>
</dbReference>
<evidence type="ECO:0000313" key="12">
    <source>
        <dbReference type="Ensembl" id="ENSELUP00000096228.1"/>
    </source>
</evidence>
<feature type="transmembrane region" description="Helical" evidence="11">
    <location>
        <begin position="63"/>
        <end position="86"/>
    </location>
</feature>
<keyword evidence="4" id="KW-1003">Cell membrane</keyword>
<comment type="similarity">
    <text evidence="2">Belongs to the otopetrin family.</text>
</comment>
<keyword evidence="9 11" id="KW-0472">Membrane</keyword>
<reference evidence="12 13" key="1">
    <citation type="submission" date="2020-02" db="EMBL/GenBank/DDBJ databases">
        <title>Esox lucius (northern pike) genome, fEsoLuc1, primary haplotype.</title>
        <authorList>
            <person name="Myers G."/>
            <person name="Karagic N."/>
            <person name="Meyer A."/>
            <person name="Pippel M."/>
            <person name="Reichard M."/>
            <person name="Winkler S."/>
            <person name="Tracey A."/>
            <person name="Sims Y."/>
            <person name="Howe K."/>
            <person name="Rhie A."/>
            <person name="Formenti G."/>
            <person name="Durbin R."/>
            <person name="Fedrigo O."/>
            <person name="Jarvis E.D."/>
        </authorList>
    </citation>
    <scope>NUCLEOTIDE SEQUENCE [LARGE SCALE GENOMIC DNA]</scope>
</reference>
<feature type="transmembrane region" description="Helical" evidence="11">
    <location>
        <begin position="426"/>
        <end position="446"/>
    </location>
</feature>
<evidence type="ECO:0000256" key="4">
    <source>
        <dbReference type="ARBA" id="ARBA00022475"/>
    </source>
</evidence>
<feature type="transmembrane region" description="Helical" evidence="11">
    <location>
        <begin position="558"/>
        <end position="575"/>
    </location>
</feature>
<keyword evidence="5 11" id="KW-0812">Transmembrane</keyword>
<sequence>MRGVFLTFGVFSCKSSMMPTQPEMSVVEVHTANQSALSSSPPPVPLGGQTGSTGRERAIRRSWLLSGIIAVNVLILGCALVSGSAFNNVKISTIDLEIFLIIMVILTTVWMLYYVIYTSREDCAVLHKDGHAGPVWLRGGLVIFGICSLLMDVFKMANFIGYMHCDSAVKIVFPVLQCIFILVQTYFLWLHAKDCVQLQRNVTRCGLMLTLSTNLMLWMAAVTDESMHQTVVPPMEGNNTRSFSSFKASGGDNSCMCSHSSCVVFEKAYYYLYPFNIEYSLFASAMAYVMWRNVGRRADEHHHHALRFRLRDMTVGPVVGLVLLIAGLGTFVIYEVDVEQGDLGTRNMALMLHYVVNVVATTLMSVATVAGCAIYRLDRRDCVSGKNPTRSLDVGLLIGASVGQFTICYFTAVAVVATGATGALNALNLAVSLVTIVQLCLQNFFIIEGLHREPFRDNSHQASVFTNPYVLKAHRDELPAKLVDSKSSPSLAVRSVHIAPSAHSTSSSPHHRGLTWKRRVLKDICAFLLLCNVLLWIMPAFGARPQFVNTIGVEFYELTLWVAVVNIGLPFSIFYRMHSVASLFEVFLTS</sequence>
<reference evidence="12" key="3">
    <citation type="submission" date="2025-09" db="UniProtKB">
        <authorList>
            <consortium name="Ensembl"/>
        </authorList>
    </citation>
    <scope>IDENTIFICATION</scope>
</reference>
<dbReference type="InterPro" id="IPR004878">
    <property type="entry name" value="Otopetrin"/>
</dbReference>
<protein>
    <recommendedName>
        <fullName evidence="14">Otopetrin 2</fullName>
    </recommendedName>
</protein>
<organism evidence="12 13">
    <name type="scientific">Esox lucius</name>
    <name type="common">Northern pike</name>
    <dbReference type="NCBI Taxonomy" id="8010"/>
    <lineage>
        <taxon>Eukaryota</taxon>
        <taxon>Metazoa</taxon>
        <taxon>Chordata</taxon>
        <taxon>Craniata</taxon>
        <taxon>Vertebrata</taxon>
        <taxon>Euteleostomi</taxon>
        <taxon>Actinopterygii</taxon>
        <taxon>Neopterygii</taxon>
        <taxon>Teleostei</taxon>
        <taxon>Protacanthopterygii</taxon>
        <taxon>Esociformes</taxon>
        <taxon>Esocidae</taxon>
        <taxon>Esox</taxon>
    </lineage>
</organism>
<proteinExistence type="inferred from homology"/>
<comment type="subcellular location">
    <subcellularLocation>
        <location evidence="1">Cell membrane</location>
        <topology evidence="1">Multi-pass membrane protein</topology>
    </subcellularLocation>
</comment>
<evidence type="ECO:0000256" key="2">
    <source>
        <dbReference type="ARBA" id="ARBA00006513"/>
    </source>
</evidence>
<feature type="transmembrane region" description="Helical" evidence="11">
    <location>
        <begin position="171"/>
        <end position="190"/>
    </location>
</feature>
<name>A0AAY5L4J4_ESOLU</name>
<evidence type="ECO:0000256" key="11">
    <source>
        <dbReference type="SAM" id="Phobius"/>
    </source>
</evidence>
<dbReference type="GeneTree" id="ENSGT00940000156691"/>
<feature type="transmembrane region" description="Helical" evidence="11">
    <location>
        <begin position="312"/>
        <end position="334"/>
    </location>
</feature>
<keyword evidence="6" id="KW-0375">Hydrogen ion transport</keyword>
<evidence type="ECO:0000256" key="7">
    <source>
        <dbReference type="ARBA" id="ARBA00022989"/>
    </source>
</evidence>
<evidence type="ECO:0008006" key="14">
    <source>
        <dbReference type="Google" id="ProtNLM"/>
    </source>
</evidence>
<dbReference type="AlphaFoldDB" id="A0AAY5L4J4"/>
<evidence type="ECO:0000256" key="6">
    <source>
        <dbReference type="ARBA" id="ARBA00022781"/>
    </source>
</evidence>
<feature type="transmembrane region" description="Helical" evidence="11">
    <location>
        <begin position="396"/>
        <end position="420"/>
    </location>
</feature>
<evidence type="ECO:0000256" key="8">
    <source>
        <dbReference type="ARBA" id="ARBA00023065"/>
    </source>
</evidence>
<keyword evidence="10" id="KW-0407">Ion channel</keyword>
<keyword evidence="7 11" id="KW-1133">Transmembrane helix</keyword>
<feature type="transmembrane region" description="Helical" evidence="11">
    <location>
        <begin position="135"/>
        <end position="151"/>
    </location>
</feature>
<dbReference type="Proteomes" id="UP000265140">
    <property type="component" value="Chromosome 11"/>
</dbReference>